<protein>
    <submittedName>
        <fullName evidence="1">Uncharacterized protein</fullName>
    </submittedName>
</protein>
<dbReference type="Pfam" id="PF21813">
    <property type="entry name" value="DUF6882"/>
    <property type="match status" value="1"/>
</dbReference>
<dbReference type="STRING" id="320771.Cflav_PD4805"/>
<keyword evidence="2" id="KW-1185">Reference proteome</keyword>
<comment type="caution">
    <text evidence="1">The sequence shown here is derived from an EMBL/GenBank/DDBJ whole genome shotgun (WGS) entry which is preliminary data.</text>
</comment>
<evidence type="ECO:0000313" key="1">
    <source>
        <dbReference type="EMBL" id="EEF61765.1"/>
    </source>
</evidence>
<evidence type="ECO:0000313" key="2">
    <source>
        <dbReference type="Proteomes" id="UP000003688"/>
    </source>
</evidence>
<organism evidence="1 2">
    <name type="scientific">Pedosphaera parvula (strain Ellin514)</name>
    <dbReference type="NCBI Taxonomy" id="320771"/>
    <lineage>
        <taxon>Bacteria</taxon>
        <taxon>Pseudomonadati</taxon>
        <taxon>Verrucomicrobiota</taxon>
        <taxon>Pedosphaerae</taxon>
        <taxon>Pedosphaerales</taxon>
        <taxon>Pedosphaeraceae</taxon>
        <taxon>Pedosphaera</taxon>
    </lineage>
</organism>
<dbReference type="EMBL" id="ABOX02000008">
    <property type="protein sequence ID" value="EEF61765.1"/>
    <property type="molecule type" value="Genomic_DNA"/>
</dbReference>
<gene>
    <name evidence="1" type="ORF">Cflav_PD4805</name>
</gene>
<dbReference type="OrthoDB" id="8439179at2"/>
<proteinExistence type="predicted"/>
<dbReference type="InterPro" id="IPR049249">
    <property type="entry name" value="DUF6882"/>
</dbReference>
<accession>B9XEQ1</accession>
<name>B9XEQ1_PEDPL</name>
<dbReference type="AlphaFoldDB" id="B9XEQ1"/>
<reference evidence="1 2" key="1">
    <citation type="journal article" date="2011" name="J. Bacteriol.">
        <title>Genome sequence of 'Pedosphaera parvula' Ellin514, an aerobic Verrucomicrobial isolate from pasture soil.</title>
        <authorList>
            <person name="Kant R."/>
            <person name="van Passel M.W."/>
            <person name="Sangwan P."/>
            <person name="Palva A."/>
            <person name="Lucas S."/>
            <person name="Copeland A."/>
            <person name="Lapidus A."/>
            <person name="Glavina Del Rio T."/>
            <person name="Dalin E."/>
            <person name="Tice H."/>
            <person name="Bruce D."/>
            <person name="Goodwin L."/>
            <person name="Pitluck S."/>
            <person name="Chertkov O."/>
            <person name="Larimer F.W."/>
            <person name="Land M.L."/>
            <person name="Hauser L."/>
            <person name="Brettin T.S."/>
            <person name="Detter J.C."/>
            <person name="Han S."/>
            <person name="de Vos W.M."/>
            <person name="Janssen P.H."/>
            <person name="Smidt H."/>
        </authorList>
    </citation>
    <scope>NUCLEOTIDE SEQUENCE [LARGE SCALE GENOMIC DNA]</scope>
    <source>
        <strain evidence="1 2">Ellin514</strain>
    </source>
</reference>
<dbReference type="RefSeq" id="WP_007414299.1">
    <property type="nucleotide sequence ID" value="NZ_ABOX02000008.1"/>
</dbReference>
<dbReference type="Proteomes" id="UP000003688">
    <property type="component" value="Unassembled WGS sequence"/>
</dbReference>
<sequence length="172" mass="19698">MFNPFKLRQRTYNFETTVSPEADAFLAEARAELNPKQDAMETTWRFDDATQWNFQQQTGIFKMDFEDGSQWQADGQILGSYSPQKKIWEWAWHNPNIDEAVARASHKVGELGERWGIDYLRDAQVDLPDEKYIALLCAIGIHAIAAAGVYQTDANGISVYILLSNFRWTKTG</sequence>